<keyword evidence="4 7" id="KW-1133">Transmembrane helix</keyword>
<dbReference type="GO" id="GO:0022857">
    <property type="term" value="F:transmembrane transporter activity"/>
    <property type="evidence" value="ECO:0007669"/>
    <property type="project" value="InterPro"/>
</dbReference>
<dbReference type="AlphaFoldDB" id="A0AA38RQR6"/>
<dbReference type="Gene3D" id="1.20.1250.20">
    <property type="entry name" value="MFS general substrate transporter like domains"/>
    <property type="match status" value="2"/>
</dbReference>
<feature type="transmembrane region" description="Helical" evidence="7">
    <location>
        <begin position="346"/>
        <end position="364"/>
    </location>
</feature>
<feature type="transmembrane region" description="Helical" evidence="7">
    <location>
        <begin position="376"/>
        <end position="395"/>
    </location>
</feature>
<feature type="transmembrane region" description="Helical" evidence="7">
    <location>
        <begin position="281"/>
        <end position="306"/>
    </location>
</feature>
<evidence type="ECO:0000313" key="8">
    <source>
        <dbReference type="EMBL" id="KAJ9144204.1"/>
    </source>
</evidence>
<evidence type="ECO:0000256" key="5">
    <source>
        <dbReference type="ARBA" id="ARBA00023136"/>
    </source>
</evidence>
<protein>
    <submittedName>
        <fullName evidence="8">Major facilitator superfamily domain-containing protein</fullName>
    </submittedName>
</protein>
<feature type="transmembrane region" description="Helical" evidence="7">
    <location>
        <begin position="318"/>
        <end position="339"/>
    </location>
</feature>
<keyword evidence="2" id="KW-0813">Transport</keyword>
<keyword evidence="3 7" id="KW-0812">Transmembrane</keyword>
<feature type="transmembrane region" description="Helical" evidence="7">
    <location>
        <begin position="407"/>
        <end position="427"/>
    </location>
</feature>
<dbReference type="Pfam" id="PF07690">
    <property type="entry name" value="MFS_1"/>
    <property type="match status" value="1"/>
</dbReference>
<dbReference type="SUPFAM" id="SSF103473">
    <property type="entry name" value="MFS general substrate transporter"/>
    <property type="match status" value="1"/>
</dbReference>
<dbReference type="EMBL" id="JANBVO010000017">
    <property type="protein sequence ID" value="KAJ9144204.1"/>
    <property type="molecule type" value="Genomic_DNA"/>
</dbReference>
<name>A0AA38RQR6_9PEZI</name>
<dbReference type="InterPro" id="IPR011701">
    <property type="entry name" value="MFS"/>
</dbReference>
<dbReference type="GO" id="GO:0016020">
    <property type="term" value="C:membrane"/>
    <property type="evidence" value="ECO:0007669"/>
    <property type="project" value="UniProtKB-SubCell"/>
</dbReference>
<evidence type="ECO:0000256" key="7">
    <source>
        <dbReference type="SAM" id="Phobius"/>
    </source>
</evidence>
<sequence>MADTEKKGDPQATNDTISHAQSMEAGEVGALKGTSNRELDEAAKYLAGHDEFGPMTPEMEKKLVKKIDAWILPLALFTATLGAVDKVELGTAALYGFRNDNHLVGQEYSWLGSILPLGTVCGMFPASYLVHRVPPGKLLAHWAGFMALRFILGFLEGAISPCLTMIAVSFYKKSEQAPRNSLIFAYFSSIINGFFAFVVGKIPESAPLLKWQYLYIMTGSINVAWSLFLLYIMPDNPMNARFLTAEEKYHATKRLAENRTGIANRVWKWNQVFEAFLDVRVWLIFFFNIIINIPNGGLQTFGSIIINNLGFSALESSLLTMPFGVLATSGAWFFGYIAVKWHNRRVLTACIALILPLIGTAVVYGVPRSNTAGQMVGLYLMYFYWPPYVVGISLIQANTAGQTKKAIAYSWVNIGYAVGNLIGPQTFRANQAPKYTGGVIAMLVCYCASMALLGCYWVVSAWDNKWKDQKYGKPERVHDGTLEGFMDITDKEQDAFRYTT</sequence>
<evidence type="ECO:0000256" key="1">
    <source>
        <dbReference type="ARBA" id="ARBA00004141"/>
    </source>
</evidence>
<dbReference type="Proteomes" id="UP001174694">
    <property type="component" value="Unassembled WGS sequence"/>
</dbReference>
<accession>A0AA38RQR6</accession>
<feature type="transmembrane region" description="Helical" evidence="7">
    <location>
        <begin position="108"/>
        <end position="130"/>
    </location>
</feature>
<feature type="transmembrane region" description="Helical" evidence="7">
    <location>
        <begin position="212"/>
        <end position="232"/>
    </location>
</feature>
<feature type="transmembrane region" description="Helical" evidence="7">
    <location>
        <begin position="150"/>
        <end position="171"/>
    </location>
</feature>
<comment type="caution">
    <text evidence="8">The sequence shown here is derived from an EMBL/GenBank/DDBJ whole genome shotgun (WGS) entry which is preliminary data.</text>
</comment>
<dbReference type="PANTHER" id="PTHR43791">
    <property type="entry name" value="PERMEASE-RELATED"/>
    <property type="match status" value="1"/>
</dbReference>
<evidence type="ECO:0000256" key="6">
    <source>
        <dbReference type="SAM" id="MobiDB-lite"/>
    </source>
</evidence>
<reference evidence="8" key="1">
    <citation type="submission" date="2022-07" db="EMBL/GenBank/DDBJ databases">
        <title>Fungi with potential for degradation of polypropylene.</title>
        <authorList>
            <person name="Gostincar C."/>
        </authorList>
    </citation>
    <scope>NUCLEOTIDE SEQUENCE</scope>
    <source>
        <strain evidence="8">EXF-13308</strain>
    </source>
</reference>
<keyword evidence="5 7" id="KW-0472">Membrane</keyword>
<evidence type="ECO:0000256" key="3">
    <source>
        <dbReference type="ARBA" id="ARBA00022692"/>
    </source>
</evidence>
<dbReference type="PANTHER" id="PTHR43791:SF41">
    <property type="entry name" value="MAJOR FACILITATOR SUPERFAMILY (MFS) PROFILE DOMAIN-CONTAINING PROTEIN"/>
    <property type="match status" value="1"/>
</dbReference>
<feature type="region of interest" description="Disordered" evidence="6">
    <location>
        <begin position="1"/>
        <end position="24"/>
    </location>
</feature>
<proteinExistence type="predicted"/>
<keyword evidence="9" id="KW-1185">Reference proteome</keyword>
<dbReference type="InterPro" id="IPR036259">
    <property type="entry name" value="MFS_trans_sf"/>
</dbReference>
<comment type="subcellular location">
    <subcellularLocation>
        <location evidence="1">Membrane</location>
        <topology evidence="1">Multi-pass membrane protein</topology>
    </subcellularLocation>
</comment>
<organism evidence="8 9">
    <name type="scientific">Pleurostoma richardsiae</name>
    <dbReference type="NCBI Taxonomy" id="41990"/>
    <lineage>
        <taxon>Eukaryota</taxon>
        <taxon>Fungi</taxon>
        <taxon>Dikarya</taxon>
        <taxon>Ascomycota</taxon>
        <taxon>Pezizomycotina</taxon>
        <taxon>Sordariomycetes</taxon>
        <taxon>Sordariomycetidae</taxon>
        <taxon>Calosphaeriales</taxon>
        <taxon>Pleurostomataceae</taxon>
        <taxon>Pleurostoma</taxon>
    </lineage>
</organism>
<feature type="transmembrane region" description="Helical" evidence="7">
    <location>
        <begin position="183"/>
        <end position="200"/>
    </location>
</feature>
<feature type="transmembrane region" description="Helical" evidence="7">
    <location>
        <begin position="439"/>
        <end position="459"/>
    </location>
</feature>
<feature type="compositionally biased region" description="Polar residues" evidence="6">
    <location>
        <begin position="11"/>
        <end position="21"/>
    </location>
</feature>
<evidence type="ECO:0000256" key="2">
    <source>
        <dbReference type="ARBA" id="ARBA00022448"/>
    </source>
</evidence>
<evidence type="ECO:0000313" key="9">
    <source>
        <dbReference type="Proteomes" id="UP001174694"/>
    </source>
</evidence>
<gene>
    <name evidence="8" type="ORF">NKR23_g6156</name>
</gene>
<evidence type="ECO:0000256" key="4">
    <source>
        <dbReference type="ARBA" id="ARBA00022989"/>
    </source>
</evidence>